<comment type="caution">
    <text evidence="1">The sequence shown here is derived from an EMBL/GenBank/DDBJ whole genome shotgun (WGS) entry which is preliminary data.</text>
</comment>
<dbReference type="AlphaFoldDB" id="A0A8H3J2C4"/>
<keyword evidence="2" id="KW-1185">Reference proteome</keyword>
<accession>A0A8H3J2C4</accession>
<name>A0A8H3J2C4_9LECA</name>
<evidence type="ECO:0000313" key="2">
    <source>
        <dbReference type="Proteomes" id="UP000664521"/>
    </source>
</evidence>
<gene>
    <name evidence="1" type="ORF">HETSPECPRED_001775</name>
</gene>
<sequence>MTAPTVNKDVSNSKSLNHLVSLPAVSTGIDSFKTNPLGGKLVSIANQGHDSIIAPALPYTSGPYEYVQPYAVQVDSLAEGGLNKVEESFPIITEDVGKITGTIKGVASDLAFLPFRKVFQLYNYVSRTYSKEQSRCGGHGVVAGGIAIATTQLAITGDGLAMFSSSLTRNKQRST</sequence>
<proteinExistence type="predicted"/>
<evidence type="ECO:0000313" key="1">
    <source>
        <dbReference type="EMBL" id="CAF9939429.1"/>
    </source>
</evidence>
<dbReference type="EMBL" id="CAJPDS010000131">
    <property type="protein sequence ID" value="CAF9939429.1"/>
    <property type="molecule type" value="Genomic_DNA"/>
</dbReference>
<reference evidence="1" key="1">
    <citation type="submission" date="2021-03" db="EMBL/GenBank/DDBJ databases">
        <authorList>
            <person name="Tagirdzhanova G."/>
        </authorList>
    </citation>
    <scope>NUCLEOTIDE SEQUENCE</scope>
</reference>
<organism evidence="1 2">
    <name type="scientific">Heterodermia speciosa</name>
    <dbReference type="NCBI Taxonomy" id="116794"/>
    <lineage>
        <taxon>Eukaryota</taxon>
        <taxon>Fungi</taxon>
        <taxon>Dikarya</taxon>
        <taxon>Ascomycota</taxon>
        <taxon>Pezizomycotina</taxon>
        <taxon>Lecanoromycetes</taxon>
        <taxon>OSLEUM clade</taxon>
        <taxon>Lecanoromycetidae</taxon>
        <taxon>Caliciales</taxon>
        <taxon>Physciaceae</taxon>
        <taxon>Heterodermia</taxon>
    </lineage>
</organism>
<protein>
    <submittedName>
        <fullName evidence="1">Uncharacterized protein</fullName>
    </submittedName>
</protein>
<dbReference type="OrthoDB" id="376826at2759"/>
<dbReference type="Proteomes" id="UP000664521">
    <property type="component" value="Unassembled WGS sequence"/>
</dbReference>